<dbReference type="Proteomes" id="UP000247932">
    <property type="component" value="Unassembled WGS sequence"/>
</dbReference>
<reference evidence="6 7" key="1">
    <citation type="submission" date="2018-05" db="EMBL/GenBank/DDBJ databases">
        <title>Reference genomes for bee gut microbiota database.</title>
        <authorList>
            <person name="Ellegaard K.M."/>
        </authorList>
    </citation>
    <scope>NUCLEOTIDE SEQUENCE [LARGE SCALE GENOMIC DNA]</scope>
    <source>
        <strain evidence="6 7">ESL0182</strain>
    </source>
</reference>
<dbReference type="PROSITE" id="PS00666">
    <property type="entry name" value="DHDPS_2"/>
    <property type="match status" value="1"/>
</dbReference>
<dbReference type="GO" id="GO:0008747">
    <property type="term" value="F:N-acetylneuraminate lyase activity"/>
    <property type="evidence" value="ECO:0007669"/>
    <property type="project" value="TreeGrafter"/>
</dbReference>
<keyword evidence="1 3" id="KW-0456">Lyase</keyword>
<feature type="active site" description="Proton donor/acceptor" evidence="4">
    <location>
        <position position="139"/>
    </location>
</feature>
<feature type="binding site" evidence="5">
    <location>
        <position position="208"/>
    </location>
    <ligand>
        <name>pyruvate</name>
        <dbReference type="ChEBI" id="CHEBI:15361"/>
    </ligand>
</feature>
<evidence type="ECO:0000256" key="1">
    <source>
        <dbReference type="ARBA" id="ARBA00023239"/>
    </source>
</evidence>
<dbReference type="PANTHER" id="PTHR42849">
    <property type="entry name" value="N-ACETYLNEURAMINATE LYASE"/>
    <property type="match status" value="1"/>
</dbReference>
<keyword evidence="2" id="KW-0704">Schiff base</keyword>
<name>A0A2V4DVW8_9GAMM</name>
<accession>A0A2V4DVW8</accession>
<dbReference type="PRINTS" id="PR00146">
    <property type="entry name" value="DHPICSNTHASE"/>
</dbReference>
<dbReference type="InterPro" id="IPR013785">
    <property type="entry name" value="Aldolase_TIM"/>
</dbReference>
<dbReference type="GO" id="GO:0005829">
    <property type="term" value="C:cytosol"/>
    <property type="evidence" value="ECO:0007669"/>
    <property type="project" value="TreeGrafter"/>
</dbReference>
<dbReference type="PANTHER" id="PTHR42849:SF1">
    <property type="entry name" value="N-ACETYLNEURAMINATE LYASE"/>
    <property type="match status" value="1"/>
</dbReference>
<dbReference type="Pfam" id="PF00701">
    <property type="entry name" value="DHDPS"/>
    <property type="match status" value="1"/>
</dbReference>
<evidence type="ECO:0000256" key="4">
    <source>
        <dbReference type="PIRSR" id="PIRSR001365-1"/>
    </source>
</evidence>
<evidence type="ECO:0000256" key="2">
    <source>
        <dbReference type="ARBA" id="ARBA00023270"/>
    </source>
</evidence>
<evidence type="ECO:0000313" key="6">
    <source>
        <dbReference type="EMBL" id="PXZ03659.1"/>
    </source>
</evidence>
<dbReference type="SUPFAM" id="SSF51569">
    <property type="entry name" value="Aldolase"/>
    <property type="match status" value="1"/>
</dbReference>
<evidence type="ECO:0000313" key="7">
    <source>
        <dbReference type="Proteomes" id="UP000247932"/>
    </source>
</evidence>
<dbReference type="PIRSF" id="PIRSF001365">
    <property type="entry name" value="DHDPS"/>
    <property type="match status" value="1"/>
</dbReference>
<protein>
    <submittedName>
        <fullName evidence="6">Dihydrodipicolinate synthase family protein</fullName>
    </submittedName>
</protein>
<proteinExistence type="inferred from homology"/>
<dbReference type="RefSeq" id="WP_110434817.1">
    <property type="nucleotide sequence ID" value="NZ_QGLR01000018.1"/>
</dbReference>
<keyword evidence="7" id="KW-1185">Reference proteome</keyword>
<dbReference type="GO" id="GO:0019262">
    <property type="term" value="P:N-acetylneuraminate catabolic process"/>
    <property type="evidence" value="ECO:0007669"/>
    <property type="project" value="TreeGrafter"/>
</dbReference>
<dbReference type="OrthoDB" id="199953at2"/>
<comment type="similarity">
    <text evidence="3">Belongs to the DapA family.</text>
</comment>
<comment type="caution">
    <text evidence="6">The sequence shown here is derived from an EMBL/GenBank/DDBJ whole genome shotgun (WGS) entry which is preliminary data.</text>
</comment>
<feature type="active site" description="Schiff-base intermediate with substrate" evidence="4">
    <location>
        <position position="167"/>
    </location>
</feature>
<gene>
    <name evidence="6" type="ORF">DKK70_15685</name>
</gene>
<evidence type="ECO:0000256" key="3">
    <source>
        <dbReference type="PIRNR" id="PIRNR001365"/>
    </source>
</evidence>
<organism evidence="6 7">
    <name type="scientific">Gilliamella apicola</name>
    <dbReference type="NCBI Taxonomy" id="1196095"/>
    <lineage>
        <taxon>Bacteria</taxon>
        <taxon>Pseudomonadati</taxon>
        <taxon>Pseudomonadota</taxon>
        <taxon>Gammaproteobacteria</taxon>
        <taxon>Orbales</taxon>
        <taxon>Orbaceae</taxon>
        <taxon>Gilliamella</taxon>
    </lineage>
</organism>
<dbReference type="Gene3D" id="3.20.20.70">
    <property type="entry name" value="Aldolase class I"/>
    <property type="match status" value="1"/>
</dbReference>
<dbReference type="CDD" id="cd00408">
    <property type="entry name" value="DHDPS-like"/>
    <property type="match status" value="1"/>
</dbReference>
<dbReference type="AlphaFoldDB" id="A0A2V4DVW8"/>
<dbReference type="EMBL" id="QGLR01000018">
    <property type="protein sequence ID" value="PXZ03659.1"/>
    <property type="molecule type" value="Genomic_DNA"/>
</dbReference>
<evidence type="ECO:0000256" key="5">
    <source>
        <dbReference type="PIRSR" id="PIRSR001365-2"/>
    </source>
</evidence>
<sequence length="303" mass="33976">MVDNKQQFAGVFSAIVTPMHHDESVNYEALALLAKKQLSRGVEGFYCCGSSGEGPLLNIEERSQIAETIVKAVGDQVPVIAHVGTVRTLDAVKIAKNAEKSGVKAVSLVPPYYYNFSQKEIINYYKTVLSAVSIPVILYNIPQFTKVEFDRKFAGELLSEQQVLGVKHTSHNMYSLQRMVCEYPDKIFYNGFDEIYFSSLAAGVKGTIGTTVNIQPELFLKIRQYYHSGQVDKAQKVQGMINYAIEYMVDRGIFQSAKYMSGIDFMDLGNTRAPFELLSEEYKKQLDNLNLIIKENIANETNG</sequence>
<dbReference type="InterPro" id="IPR002220">
    <property type="entry name" value="DapA-like"/>
</dbReference>
<dbReference type="SMART" id="SM01130">
    <property type="entry name" value="DHDPS"/>
    <property type="match status" value="1"/>
</dbReference>
<dbReference type="InterPro" id="IPR020625">
    <property type="entry name" value="Schiff_base-form_aldolases_AS"/>
</dbReference>